<organism>
    <name type="scientific">Culex quinquefasciatus</name>
    <name type="common">Southern house mosquito</name>
    <name type="synonym">Culex pungens</name>
    <dbReference type="NCBI Taxonomy" id="7176"/>
    <lineage>
        <taxon>Eukaryota</taxon>
        <taxon>Metazoa</taxon>
        <taxon>Ecdysozoa</taxon>
        <taxon>Arthropoda</taxon>
        <taxon>Hexapoda</taxon>
        <taxon>Insecta</taxon>
        <taxon>Pterygota</taxon>
        <taxon>Neoptera</taxon>
        <taxon>Endopterygota</taxon>
        <taxon>Diptera</taxon>
        <taxon>Nematocera</taxon>
        <taxon>Culicoidea</taxon>
        <taxon>Culicidae</taxon>
        <taxon>Culicinae</taxon>
        <taxon>Culicini</taxon>
        <taxon>Culex</taxon>
        <taxon>Culex</taxon>
    </lineage>
</organism>
<reference evidence="1" key="1">
    <citation type="submission" date="2007-03" db="EMBL/GenBank/DDBJ databases">
        <title>Annotation of Culex pipiens quinquefasciatus.</title>
        <authorList>
            <consortium name="The Broad Institute Genome Sequencing Platform"/>
            <person name="Atkinson P.W."/>
            <person name="Hemingway J."/>
            <person name="Christensen B.M."/>
            <person name="Higgs S."/>
            <person name="Kodira C."/>
            <person name="Hannick L."/>
            <person name="Megy K."/>
            <person name="O'Leary S."/>
            <person name="Pearson M."/>
            <person name="Haas B.J."/>
            <person name="Mauceli E."/>
            <person name="Wortman J.R."/>
            <person name="Lee N.H."/>
            <person name="Guigo R."/>
            <person name="Stanke M."/>
            <person name="Alvarado L."/>
            <person name="Amedeo P."/>
            <person name="Antoine C.H."/>
            <person name="Arensburger P."/>
            <person name="Bidwell S.L."/>
            <person name="Crawford M."/>
            <person name="Camaro F."/>
            <person name="Devon K."/>
            <person name="Engels R."/>
            <person name="Hammond M."/>
            <person name="Howarth C."/>
            <person name="Koehrsen M."/>
            <person name="Lawson D."/>
            <person name="Montgomery P."/>
            <person name="Nene V."/>
            <person name="Nusbaum C."/>
            <person name="Puiu D."/>
            <person name="Romero-Severson J."/>
            <person name="Severson D.W."/>
            <person name="Shumway M."/>
            <person name="Sisk P."/>
            <person name="Stolte C."/>
            <person name="Zeng Q."/>
            <person name="Eisenstadt E."/>
            <person name="Fraser-Liggett C."/>
            <person name="Strausberg R."/>
            <person name="Galagan J."/>
            <person name="Birren B."/>
            <person name="Collins F.H."/>
        </authorList>
    </citation>
    <scope>NUCLEOTIDE SEQUENCE [LARGE SCALE GENOMIC DNA]</scope>
    <source>
        <strain evidence="1">JHB</strain>
    </source>
</reference>
<dbReference type="VEuPathDB" id="VectorBase:CPIJ010822"/>
<keyword evidence="3" id="KW-1185">Reference proteome</keyword>
<dbReference type="AlphaFoldDB" id="B0WUH6"/>
<evidence type="ECO:0000313" key="3">
    <source>
        <dbReference type="Proteomes" id="UP000002320"/>
    </source>
</evidence>
<evidence type="ECO:0000313" key="1">
    <source>
        <dbReference type="EMBL" id="EDS34958.1"/>
    </source>
</evidence>
<gene>
    <name evidence="2" type="primary">6043378</name>
    <name evidence="1" type="ORF">CpipJ_CPIJ010822</name>
</gene>
<name>B0WUH6_CULQU</name>
<sequence>MQTELSPLEAIRAILIDRFPDLTGYNYKVHYTTMEPYSSVHENVGIDISVTKVVAQHQHATVEFVKDLGPKQMRSAFKKYQNGSIDFSIARTLLSEKVSTDIVYLPQWEELTMEELDRRGESFVVLTLERGILEGYHGLNIVEVKQKQVWHYRHYSTIAYCKMAEYLGHTAVNFDPETSDKLVTILNERLSIYPAFYPFAGGHPLRGRFRLVLERMFDAGIWAKIYNKWTSEKQQFELFLTGMEDVINPLSIVTFDIFGNMQVKLLSQEAITMVLGDRFFDLSGYHYKVHYTTMEPYSSVYENEGIDISVVELVVQHQNATVEYHGLKLVQLRSKKKWHFYLYSNIVYCKVAEYFNHERSNFDLDTNDKLATILNERLMLYPAFYSFAGGHPLSGRFQLVLERMFDAGIWAKIYNRWTSDWKQKLH</sequence>
<dbReference type="VEuPathDB" id="VectorBase:CQUJHB018115"/>
<dbReference type="InParanoid" id="B0WUH6"/>
<dbReference type="OrthoDB" id="7737235at2759"/>
<dbReference type="EMBL" id="DS232105">
    <property type="protein sequence ID" value="EDS34958.1"/>
    <property type="molecule type" value="Genomic_DNA"/>
</dbReference>
<dbReference type="SUPFAM" id="SSF53850">
    <property type="entry name" value="Periplasmic binding protein-like II"/>
    <property type="match status" value="1"/>
</dbReference>
<dbReference type="VEuPathDB" id="VectorBase:CQUJHB020367"/>
<dbReference type="VEuPathDB" id="VectorBase:CQUJHB020288"/>
<proteinExistence type="predicted"/>
<dbReference type="KEGG" id="cqu:CpipJ_CPIJ010822"/>
<reference evidence="2" key="2">
    <citation type="submission" date="2020-05" db="UniProtKB">
        <authorList>
            <consortium name="EnsemblMetazoa"/>
        </authorList>
    </citation>
    <scope>IDENTIFICATION</scope>
    <source>
        <strain evidence="2">JHB</strain>
    </source>
</reference>
<dbReference type="Proteomes" id="UP000002320">
    <property type="component" value="Unassembled WGS sequence"/>
</dbReference>
<evidence type="ECO:0000313" key="2">
    <source>
        <dbReference type="EnsemblMetazoa" id="CPIJ010822-PA"/>
    </source>
</evidence>
<dbReference type="HOGENOM" id="CLU_644451_0_0_1"/>
<protein>
    <submittedName>
        <fullName evidence="1 2">Uncharacterized protein</fullName>
    </submittedName>
</protein>
<accession>B0WUH6</accession>
<dbReference type="EnsemblMetazoa" id="CPIJ010822-RA">
    <property type="protein sequence ID" value="CPIJ010822-PA"/>
    <property type="gene ID" value="CPIJ010822"/>
</dbReference>